<evidence type="ECO:0000259" key="10">
    <source>
        <dbReference type="PROSITE" id="PS50106"/>
    </source>
</evidence>
<feature type="transmembrane region" description="Helical" evidence="7">
    <location>
        <begin position="768"/>
        <end position="789"/>
    </location>
</feature>
<reference evidence="12 13" key="1">
    <citation type="journal article" date="2020" name="Nature">
        <title>Six reference-quality genomes reveal evolution of bat adaptations.</title>
        <authorList>
            <person name="Jebb D."/>
            <person name="Huang Z."/>
            <person name="Pippel M."/>
            <person name="Hughes G.M."/>
            <person name="Lavrichenko K."/>
            <person name="Devanna P."/>
            <person name="Winkler S."/>
            <person name="Jermiin L.S."/>
            <person name="Skirmuntt E.C."/>
            <person name="Katzourakis A."/>
            <person name="Burkitt-Gray L."/>
            <person name="Ray D.A."/>
            <person name="Sullivan K.A.M."/>
            <person name="Roscito J.G."/>
            <person name="Kirilenko B.M."/>
            <person name="Davalos L.M."/>
            <person name="Corthals A.P."/>
            <person name="Power M.L."/>
            <person name="Jones G."/>
            <person name="Ransome R.D."/>
            <person name="Dechmann D.K.N."/>
            <person name="Locatelli A.G."/>
            <person name="Puechmaille S.J."/>
            <person name="Fedrigo O."/>
            <person name="Jarvis E.D."/>
            <person name="Hiller M."/>
            <person name="Vernes S.C."/>
            <person name="Myers E.W."/>
            <person name="Teeling E.C."/>
        </authorList>
    </citation>
    <scope>NUCLEOTIDE SEQUENCE [LARGE SCALE GENOMIC DNA]</scope>
    <source>
        <strain evidence="12">MRouAeg1</strain>
        <tissue evidence="12">Muscle</tissue>
    </source>
</reference>
<evidence type="ECO:0000259" key="11">
    <source>
        <dbReference type="PROSITE" id="PS51290"/>
    </source>
</evidence>
<dbReference type="InterPro" id="IPR013761">
    <property type="entry name" value="SAM/pointed_sf"/>
</dbReference>
<feature type="domain" description="PH" evidence="8">
    <location>
        <begin position="396"/>
        <end position="495"/>
    </location>
</feature>
<dbReference type="SUPFAM" id="SSF81324">
    <property type="entry name" value="Voltage-gated potassium channels"/>
    <property type="match status" value="1"/>
</dbReference>
<name>A0A7J8KAN9_ROUAE</name>
<feature type="region of interest" description="Disordered" evidence="6">
    <location>
        <begin position="278"/>
        <end position="346"/>
    </location>
</feature>
<feature type="transmembrane region" description="Helical" evidence="7">
    <location>
        <begin position="825"/>
        <end position="842"/>
    </location>
</feature>
<evidence type="ECO:0000256" key="1">
    <source>
        <dbReference type="ARBA" id="ARBA00004141"/>
    </source>
</evidence>
<evidence type="ECO:0000313" key="12">
    <source>
        <dbReference type="EMBL" id="KAF6505920.1"/>
    </source>
</evidence>
<evidence type="ECO:0000313" key="13">
    <source>
        <dbReference type="Proteomes" id="UP000593571"/>
    </source>
</evidence>
<dbReference type="EMBL" id="JACASE010000001">
    <property type="protein sequence ID" value="KAF6505920.1"/>
    <property type="molecule type" value="Genomic_DNA"/>
</dbReference>
<evidence type="ECO:0000256" key="3">
    <source>
        <dbReference type="ARBA" id="ARBA00022692"/>
    </source>
</evidence>
<feature type="compositionally biased region" description="Low complexity" evidence="6">
    <location>
        <begin position="319"/>
        <end position="339"/>
    </location>
</feature>
<dbReference type="InterPro" id="IPR001478">
    <property type="entry name" value="PDZ"/>
</dbReference>
<dbReference type="CDD" id="cd01260">
    <property type="entry name" value="PH_CNK_mammalian-like"/>
    <property type="match status" value="1"/>
</dbReference>
<dbReference type="PANTHER" id="PTHR12844:SF10">
    <property type="entry name" value="CONNECTOR ENHANCER OF KINASE SUPPRESSOR OF RAS 1"/>
    <property type="match status" value="1"/>
</dbReference>
<evidence type="ECO:0000259" key="8">
    <source>
        <dbReference type="PROSITE" id="PS50003"/>
    </source>
</evidence>
<dbReference type="Pfam" id="PF00169">
    <property type="entry name" value="PH"/>
    <property type="match status" value="1"/>
</dbReference>
<sequence>MEPVETWTPGKVAAWLRGLHDSLQDYCFEDWKLPGKYLLQLCPRSLEALTMWPLGHQELILEGVEQLRALSSGLQTENLQSLTEGLLEGTHAFRSLVQGRLGACAEPPADVLSAAVDVVHEARTLLFWLNRYLFSHLNDFSACQEIGELCGELGQTLQEDCPAAEKESQVLRICSHVAGICHNILNCSPRALLEQKAVLERVQLDDPLSLEIHTTNNCLHFVSRVGTQVPSDFQLQILPGDEIVQVNEQVVVGWPHKNVVRELLREPAGVSLVLKKVPVPESPPQTPPQALDSPQLKVPSPALASPSPRAPSKIFAFDLTSNSNPGPSPSSTDSTSLDPKPMSITPVLPATLPAEVAETQRPPEDLDKNPVPGQKKSKGVATRLSRRRVSCRELGRPDCDGWLLLRKVPSGFMGPRWRRCWFVLKGHTLYWYRQPQDGKAEGLINVSNYSLESGHDQKKKYVFQLTHNVYKPFIFAADTLADLSMWVRHLITCISKYQSPGRGSLPREEDCYSETEAEDPDDEAGSRSASPSPAPAWSTFHGDTSPAATPTRGSPPTSFGLPTDSSEGALEGMVQGLRQGGVSLLGQPQPFTHEQWRSSFMRRNRDPRLNERVHRVRMLQSTLKRSTHDVYFRTEEQVLINRQDITSKKDAWEIQEFITRLYIKRLLRHPAFQLLLALLLVVNAITIALRTNSVLGQKHYELFSTIDDIVLTILICEVLLGWFNGFWIFWKDGWNILNFLIIFILLLGFFINELNIISITYTLRVLRLVHVCMAVEPLARIIRVILQSVPDMTNIMALILFFMLMFSVFGVTLFGAFVPMHFQNLHVALYTLFICITQDGWVDIYDNFQTETREYTMEIWGALYFVIFITIGAFIGINLLVVVVTTNLEQMMKAEQGQQIQMQFSETDKEEEYSDNELPLVHCAVARAEVSGLPQEPLMGGPLSNLSENTCDNFCLVLEAIQENLMQYKEIRDELNRIVEEVRSIRFNQEQEEEMLHKQLSMSVSAESKSSLDLREMACQQDLITALVNMDKVHDSNTNILLNKHKASR</sequence>
<dbReference type="InterPro" id="IPR001849">
    <property type="entry name" value="PH_domain"/>
</dbReference>
<dbReference type="Gene3D" id="1.10.287.70">
    <property type="match status" value="1"/>
</dbReference>
<dbReference type="GO" id="GO:0005216">
    <property type="term" value="F:monoatomic ion channel activity"/>
    <property type="evidence" value="ECO:0007669"/>
    <property type="project" value="InterPro"/>
</dbReference>
<keyword evidence="3 7" id="KW-0812">Transmembrane</keyword>
<dbReference type="PROSITE" id="PS50106">
    <property type="entry name" value="PDZ"/>
    <property type="match status" value="1"/>
</dbReference>
<evidence type="ECO:0000256" key="2">
    <source>
        <dbReference type="ARBA" id="ARBA00009498"/>
    </source>
</evidence>
<dbReference type="InterPro" id="IPR036034">
    <property type="entry name" value="PDZ_sf"/>
</dbReference>
<dbReference type="InterPro" id="IPR005821">
    <property type="entry name" value="Ion_trans_dom"/>
</dbReference>
<dbReference type="InterPro" id="IPR001660">
    <property type="entry name" value="SAM"/>
</dbReference>
<dbReference type="InterPro" id="IPR027359">
    <property type="entry name" value="Volt_channel_dom_sf"/>
</dbReference>
<dbReference type="Gene3D" id="1.10.150.50">
    <property type="entry name" value="Transcription Factor, Ets-1"/>
    <property type="match status" value="1"/>
</dbReference>
<dbReference type="Gene3D" id="2.30.29.30">
    <property type="entry name" value="Pleckstrin-homology domain (PH domain)/Phosphotyrosine-binding domain (PTB)"/>
    <property type="match status" value="1"/>
</dbReference>
<feature type="transmembrane region" description="Helical" evidence="7">
    <location>
        <begin position="671"/>
        <end position="689"/>
    </location>
</feature>
<evidence type="ECO:0000259" key="9">
    <source>
        <dbReference type="PROSITE" id="PS50105"/>
    </source>
</evidence>
<dbReference type="FunFam" id="2.30.29.30:FF:000282">
    <property type="entry name" value="Connector enhancer of kinase suppressor of Ras 1 variant"/>
    <property type="match status" value="1"/>
</dbReference>
<feature type="compositionally biased region" description="Polar residues" evidence="6">
    <location>
        <begin position="546"/>
        <end position="557"/>
    </location>
</feature>
<feature type="compositionally biased region" description="Low complexity" evidence="6">
    <location>
        <begin position="299"/>
        <end position="312"/>
    </location>
</feature>
<feature type="domain" description="PDZ" evidence="10">
    <location>
        <begin position="196"/>
        <end position="278"/>
    </location>
</feature>
<evidence type="ECO:0000256" key="5">
    <source>
        <dbReference type="ARBA" id="ARBA00023136"/>
    </source>
</evidence>
<comment type="subcellular location">
    <subcellularLocation>
        <location evidence="1">Membrane</location>
        <topology evidence="1">Multi-pass membrane protein</topology>
    </subcellularLocation>
</comment>
<feature type="compositionally biased region" description="Acidic residues" evidence="6">
    <location>
        <begin position="511"/>
        <end position="523"/>
    </location>
</feature>
<feature type="region of interest" description="Disordered" evidence="6">
    <location>
        <begin position="499"/>
        <end position="568"/>
    </location>
</feature>
<keyword evidence="5 7" id="KW-0472">Membrane</keyword>
<feature type="transmembrane region" description="Helical" evidence="7">
    <location>
        <begin position="795"/>
        <end position="818"/>
    </location>
</feature>
<feature type="region of interest" description="Disordered" evidence="6">
    <location>
        <begin position="358"/>
        <end position="384"/>
    </location>
</feature>
<gene>
    <name evidence="12" type="ORF">HJG63_007805</name>
</gene>
<dbReference type="SUPFAM" id="SSF50156">
    <property type="entry name" value="PDZ domain-like"/>
    <property type="match status" value="1"/>
</dbReference>
<comment type="similarity">
    <text evidence="2">Belongs to the CNKSR family.</text>
</comment>
<keyword evidence="4 7" id="KW-1133">Transmembrane helix</keyword>
<feature type="transmembrane region" description="Helical" evidence="7">
    <location>
        <begin position="736"/>
        <end position="756"/>
    </location>
</feature>
<dbReference type="InterPro" id="IPR017874">
    <property type="entry name" value="CRIC_domain"/>
</dbReference>
<dbReference type="SUPFAM" id="SSF47769">
    <property type="entry name" value="SAM/Pointed domain"/>
    <property type="match status" value="1"/>
</dbReference>
<feature type="transmembrane region" description="Helical" evidence="7">
    <location>
        <begin position="709"/>
        <end position="730"/>
    </location>
</feature>
<dbReference type="PANTHER" id="PTHR12844">
    <property type="entry name" value="CONNECTOR ENCHANCER OF KINASE SUPPRESSOR OF RAS"/>
    <property type="match status" value="1"/>
</dbReference>
<dbReference type="Proteomes" id="UP000593571">
    <property type="component" value="Unassembled WGS sequence"/>
</dbReference>
<dbReference type="InterPro" id="IPR011993">
    <property type="entry name" value="PH-like_dom_sf"/>
</dbReference>
<feature type="domain" description="SAM" evidence="9">
    <location>
        <begin position="7"/>
        <end position="70"/>
    </location>
</feature>
<dbReference type="SUPFAM" id="SSF50729">
    <property type="entry name" value="PH domain-like"/>
    <property type="match status" value="1"/>
</dbReference>
<dbReference type="PROSITE" id="PS50105">
    <property type="entry name" value="SAM_DOMAIN"/>
    <property type="match status" value="1"/>
</dbReference>
<dbReference type="Pfam" id="PF00520">
    <property type="entry name" value="Ion_trans"/>
    <property type="match status" value="1"/>
</dbReference>
<evidence type="ECO:0008006" key="14">
    <source>
        <dbReference type="Google" id="ProtNLM"/>
    </source>
</evidence>
<dbReference type="Gene3D" id="1.20.120.350">
    <property type="entry name" value="Voltage-gated potassium channels. Chain C"/>
    <property type="match status" value="1"/>
</dbReference>
<dbReference type="CDD" id="cd06748">
    <property type="entry name" value="PDZ_CNK1_2_3-like"/>
    <property type="match status" value="1"/>
</dbReference>
<protein>
    <recommendedName>
        <fullName evidence="14">Connector enhancer of kinase suppressor of Ras 1</fullName>
    </recommendedName>
</protein>
<dbReference type="InterPro" id="IPR051566">
    <property type="entry name" value="CNKSR"/>
</dbReference>
<dbReference type="SMART" id="SM00454">
    <property type="entry name" value="SAM"/>
    <property type="match status" value="1"/>
</dbReference>
<organism evidence="12 13">
    <name type="scientific">Rousettus aegyptiacus</name>
    <name type="common">Egyptian fruit bat</name>
    <name type="synonym">Pteropus aegyptiacus</name>
    <dbReference type="NCBI Taxonomy" id="9407"/>
    <lineage>
        <taxon>Eukaryota</taxon>
        <taxon>Metazoa</taxon>
        <taxon>Chordata</taxon>
        <taxon>Craniata</taxon>
        <taxon>Vertebrata</taxon>
        <taxon>Euteleostomi</taxon>
        <taxon>Mammalia</taxon>
        <taxon>Eutheria</taxon>
        <taxon>Laurasiatheria</taxon>
        <taxon>Chiroptera</taxon>
        <taxon>Yinpterochiroptera</taxon>
        <taxon>Pteropodoidea</taxon>
        <taxon>Pteropodidae</taxon>
        <taxon>Rousettinae</taxon>
        <taxon>Rousettus</taxon>
    </lineage>
</organism>
<dbReference type="GO" id="GO:0016020">
    <property type="term" value="C:membrane"/>
    <property type="evidence" value="ECO:0007669"/>
    <property type="project" value="UniProtKB-SubCell"/>
</dbReference>
<dbReference type="Gene3D" id="2.30.42.10">
    <property type="match status" value="1"/>
</dbReference>
<keyword evidence="13" id="KW-1185">Reference proteome</keyword>
<proteinExistence type="inferred from homology"/>
<feature type="domain" description="CRIC" evidence="11">
    <location>
        <begin position="78"/>
        <end position="164"/>
    </location>
</feature>
<dbReference type="SMART" id="SM00233">
    <property type="entry name" value="PH"/>
    <property type="match status" value="1"/>
</dbReference>
<evidence type="ECO:0000256" key="7">
    <source>
        <dbReference type="SAM" id="Phobius"/>
    </source>
</evidence>
<dbReference type="AlphaFoldDB" id="A0A7J8KAN9"/>
<dbReference type="Pfam" id="PF10534">
    <property type="entry name" value="CRIC_ras_sig"/>
    <property type="match status" value="1"/>
</dbReference>
<evidence type="ECO:0000256" key="6">
    <source>
        <dbReference type="SAM" id="MobiDB-lite"/>
    </source>
</evidence>
<dbReference type="PROSITE" id="PS51290">
    <property type="entry name" value="CRIC"/>
    <property type="match status" value="1"/>
</dbReference>
<comment type="caution">
    <text evidence="12">The sequence shown here is derived from an EMBL/GenBank/DDBJ whole genome shotgun (WGS) entry which is preliminary data.</text>
</comment>
<dbReference type="PROSITE" id="PS50003">
    <property type="entry name" value="PH_DOMAIN"/>
    <property type="match status" value="1"/>
</dbReference>
<evidence type="ECO:0000256" key="4">
    <source>
        <dbReference type="ARBA" id="ARBA00022989"/>
    </source>
</evidence>
<accession>A0A7J8KAN9</accession>
<feature type="transmembrane region" description="Helical" evidence="7">
    <location>
        <begin position="862"/>
        <end position="884"/>
    </location>
</feature>